<comment type="caution">
    <text evidence="1">The sequence shown here is derived from an EMBL/GenBank/DDBJ whole genome shotgun (WGS) entry which is preliminary data.</text>
</comment>
<evidence type="ECO:0000313" key="1">
    <source>
        <dbReference type="EMBL" id="CAI6375586.1"/>
    </source>
</evidence>
<accession>A0AAV0Y5A6</accession>
<dbReference type="AlphaFoldDB" id="A0AAV0Y5A6"/>
<gene>
    <name evidence="1" type="ORF">MEUPH1_LOCUS29060</name>
</gene>
<name>A0AAV0Y5A6_9HEMI</name>
<sequence length="104" mass="11984">MALKKGAIPSNLKTRGGLTHPNDFLFRLLITVEKSFVKYCENNDVFLMKIDDFFGNNQSINFPCVEHKKDVLTQIISNFIIMRMQQYSLITNKNANKLNAKKKS</sequence>
<dbReference type="EMBL" id="CARXXK010001349">
    <property type="protein sequence ID" value="CAI6375586.1"/>
    <property type="molecule type" value="Genomic_DNA"/>
</dbReference>
<evidence type="ECO:0008006" key="3">
    <source>
        <dbReference type="Google" id="ProtNLM"/>
    </source>
</evidence>
<evidence type="ECO:0000313" key="2">
    <source>
        <dbReference type="Proteomes" id="UP001160148"/>
    </source>
</evidence>
<reference evidence="1 2" key="1">
    <citation type="submission" date="2023-01" db="EMBL/GenBank/DDBJ databases">
        <authorList>
            <person name="Whitehead M."/>
        </authorList>
    </citation>
    <scope>NUCLEOTIDE SEQUENCE [LARGE SCALE GENOMIC DNA]</scope>
</reference>
<dbReference type="Proteomes" id="UP001160148">
    <property type="component" value="Unassembled WGS sequence"/>
</dbReference>
<protein>
    <recommendedName>
        <fullName evidence="3">LAGLIDADG homing endonuclease</fullName>
    </recommendedName>
</protein>
<keyword evidence="2" id="KW-1185">Reference proteome</keyword>
<organism evidence="1 2">
    <name type="scientific">Macrosiphum euphorbiae</name>
    <name type="common">potato aphid</name>
    <dbReference type="NCBI Taxonomy" id="13131"/>
    <lineage>
        <taxon>Eukaryota</taxon>
        <taxon>Metazoa</taxon>
        <taxon>Ecdysozoa</taxon>
        <taxon>Arthropoda</taxon>
        <taxon>Hexapoda</taxon>
        <taxon>Insecta</taxon>
        <taxon>Pterygota</taxon>
        <taxon>Neoptera</taxon>
        <taxon>Paraneoptera</taxon>
        <taxon>Hemiptera</taxon>
        <taxon>Sternorrhyncha</taxon>
        <taxon>Aphidomorpha</taxon>
        <taxon>Aphidoidea</taxon>
        <taxon>Aphididae</taxon>
        <taxon>Macrosiphini</taxon>
        <taxon>Macrosiphum</taxon>
    </lineage>
</organism>
<proteinExistence type="predicted"/>